<evidence type="ECO:0000313" key="8">
    <source>
        <dbReference type="EMBL" id="SSX20446.1"/>
    </source>
</evidence>
<dbReference type="Gene3D" id="3.30.200.160">
    <property type="entry name" value="TFIIIC, subcomplex tauA, subunit Sfc1, barrel domain"/>
    <property type="match status" value="1"/>
</dbReference>
<proteinExistence type="predicted"/>
<dbReference type="GO" id="GO:0006384">
    <property type="term" value="P:transcription initiation at RNA polymerase III promoter"/>
    <property type="evidence" value="ECO:0007669"/>
    <property type="project" value="InterPro"/>
</dbReference>
<evidence type="ECO:0000259" key="6">
    <source>
        <dbReference type="Pfam" id="PF17682"/>
    </source>
</evidence>
<feature type="domain" description="Transcription factor IIIC subunit Tfc1/Sfc1 triple barrel" evidence="6">
    <location>
        <begin position="19"/>
        <end position="118"/>
    </location>
</feature>
<keyword evidence="4" id="KW-0539">Nucleus</keyword>
<reference evidence="8" key="2">
    <citation type="submission" date="2018-07" db="EMBL/GenBank/DDBJ databases">
        <authorList>
            <person name="Quirk P.G."/>
            <person name="Krulwich T.A."/>
        </authorList>
    </citation>
    <scope>NUCLEOTIDE SEQUENCE</scope>
</reference>
<dbReference type="InterPro" id="IPR019136">
    <property type="entry name" value="TF_IIIC_su-5_HTH"/>
</dbReference>
<gene>
    <name evidence="7" type="primary">CSON001519</name>
</gene>
<dbReference type="GO" id="GO:0001003">
    <property type="term" value="F:RNA polymerase III type 2 promoter sequence-specific DNA binding"/>
    <property type="evidence" value="ECO:0007669"/>
    <property type="project" value="TreeGrafter"/>
</dbReference>
<name>A0A336K515_CULSO</name>
<keyword evidence="2" id="KW-0238">DNA-binding</keyword>
<dbReference type="InterPro" id="IPR041499">
    <property type="entry name" value="Tfc1/Sfc1_N"/>
</dbReference>
<dbReference type="GO" id="GO:0000127">
    <property type="term" value="C:transcription factor TFIIIC complex"/>
    <property type="evidence" value="ECO:0007669"/>
    <property type="project" value="InterPro"/>
</dbReference>
<keyword evidence="3" id="KW-0804">Transcription</keyword>
<dbReference type="VEuPathDB" id="VectorBase:CSON001519"/>
<evidence type="ECO:0000256" key="4">
    <source>
        <dbReference type="ARBA" id="ARBA00023242"/>
    </source>
</evidence>
<feature type="domain" description="Transcription factor IIIC subunit 5 HTH" evidence="5">
    <location>
        <begin position="156"/>
        <end position="303"/>
    </location>
</feature>
<evidence type="ECO:0000256" key="1">
    <source>
        <dbReference type="ARBA" id="ARBA00004123"/>
    </source>
</evidence>
<evidence type="ECO:0000256" key="2">
    <source>
        <dbReference type="ARBA" id="ARBA00023125"/>
    </source>
</evidence>
<reference evidence="7" key="1">
    <citation type="submission" date="2018-04" db="EMBL/GenBank/DDBJ databases">
        <authorList>
            <person name="Go L.Y."/>
            <person name="Mitchell J.A."/>
        </authorList>
    </citation>
    <scope>NUCLEOTIDE SEQUENCE</scope>
    <source>
        <tissue evidence="7">Whole organism</tissue>
    </source>
</reference>
<protein>
    <submittedName>
        <fullName evidence="7">CSON001519 protein</fullName>
    </submittedName>
</protein>
<comment type="subcellular location">
    <subcellularLocation>
        <location evidence="1">Nucleus</location>
    </subcellularLocation>
</comment>
<dbReference type="OMA" id="PPEYFVR"/>
<dbReference type="EMBL" id="UFQT01000123">
    <property type="protein sequence ID" value="SSX20446.1"/>
    <property type="molecule type" value="Genomic_DNA"/>
</dbReference>
<accession>A0A336K515</accession>
<organism evidence="7">
    <name type="scientific">Culicoides sonorensis</name>
    <name type="common">Biting midge</name>
    <dbReference type="NCBI Taxonomy" id="179676"/>
    <lineage>
        <taxon>Eukaryota</taxon>
        <taxon>Metazoa</taxon>
        <taxon>Ecdysozoa</taxon>
        <taxon>Arthropoda</taxon>
        <taxon>Hexapoda</taxon>
        <taxon>Insecta</taxon>
        <taxon>Pterygota</taxon>
        <taxon>Neoptera</taxon>
        <taxon>Endopterygota</taxon>
        <taxon>Diptera</taxon>
        <taxon>Nematocera</taxon>
        <taxon>Chironomoidea</taxon>
        <taxon>Ceratopogonidae</taxon>
        <taxon>Ceratopogoninae</taxon>
        <taxon>Culicoides</taxon>
        <taxon>Monoculicoides</taxon>
    </lineage>
</organism>
<dbReference type="Pfam" id="PF09734">
    <property type="entry name" value="Tau95"/>
    <property type="match status" value="1"/>
</dbReference>
<dbReference type="GO" id="GO:0005634">
    <property type="term" value="C:nucleus"/>
    <property type="evidence" value="ECO:0007669"/>
    <property type="project" value="UniProtKB-SubCell"/>
</dbReference>
<sequence>MMEYPGNDPCSHNMERVLVCVDYPGKVLNPEKAIETLGGSEEVSKAFNGDKKRLEIRFNPENVYCRKATGEKVSGTGMLIKIRAKTNAQTGKKEIQDASIAGITHEIHQFNNLMDYGYIPLQKVKGGSIECIYPNIVPSGILESNYIETNKNVPLFLPPPIFSRIDTPQTGLFKKQEQTEAGTSDNVIGVLRSRRKNYATCITFSITDPVPQKPHKSAFDSITLKVISQEKIDAVKETFKTRPIWTRLGLIENSKVSAENVKAILPIVAYYYSSGPWRTCWIRFGYDPRKDFEARIYQPIDFRFKAVPGTKRENTKNKRERLNKKHLEGNSSVFTEDTIPETRLTFYQYCDIQVPRIQENLLKMSPVGIECDEKRGWLPQEFQDQTRDIMTEIVKSNFKQVYQKELMDYESTIADDEIYEVEEELDEELDDESRMDADD</sequence>
<dbReference type="Pfam" id="PF17682">
    <property type="entry name" value="Tau95_N"/>
    <property type="match status" value="1"/>
</dbReference>
<evidence type="ECO:0000256" key="3">
    <source>
        <dbReference type="ARBA" id="ARBA00023163"/>
    </source>
</evidence>
<dbReference type="PANTHER" id="PTHR13230">
    <property type="entry name" value="GENERAL TRANSCRIPTION FACTOR IIIC, POLYPEPTIDE 5"/>
    <property type="match status" value="1"/>
</dbReference>
<dbReference type="PANTHER" id="PTHR13230:SF5">
    <property type="entry name" value="GENERAL TRANSCRIPTION FACTOR 3C POLYPEPTIDE 5"/>
    <property type="match status" value="1"/>
</dbReference>
<dbReference type="GO" id="GO:0001002">
    <property type="term" value="F:RNA polymerase III type 1 promoter sequence-specific DNA binding"/>
    <property type="evidence" value="ECO:0007669"/>
    <property type="project" value="TreeGrafter"/>
</dbReference>
<evidence type="ECO:0000259" key="5">
    <source>
        <dbReference type="Pfam" id="PF09734"/>
    </source>
</evidence>
<dbReference type="EMBL" id="UFQS01000123">
    <property type="protein sequence ID" value="SSX00066.1"/>
    <property type="molecule type" value="Genomic_DNA"/>
</dbReference>
<dbReference type="AlphaFoldDB" id="A0A336K515"/>
<dbReference type="InterPro" id="IPR040454">
    <property type="entry name" value="TF_IIIC_Tfc1/Sfc1"/>
</dbReference>
<evidence type="ECO:0000313" key="7">
    <source>
        <dbReference type="EMBL" id="SSX00066.1"/>
    </source>
</evidence>
<dbReference type="InterPro" id="IPR042536">
    <property type="entry name" value="TFIIIC_tauA_Sfc1"/>
</dbReference>